<dbReference type="AlphaFoldDB" id="A0A934J221"/>
<dbReference type="Pfam" id="PF03551">
    <property type="entry name" value="PadR"/>
    <property type="match status" value="1"/>
</dbReference>
<dbReference type="Proteomes" id="UP000640274">
    <property type="component" value="Unassembled WGS sequence"/>
</dbReference>
<dbReference type="RefSeq" id="WP_199021323.1">
    <property type="nucleotide sequence ID" value="NZ_JAELUP010000103.1"/>
</dbReference>
<dbReference type="InterPro" id="IPR036388">
    <property type="entry name" value="WH-like_DNA-bd_sf"/>
</dbReference>
<evidence type="ECO:0000313" key="3">
    <source>
        <dbReference type="Proteomes" id="UP000640274"/>
    </source>
</evidence>
<dbReference type="Gene3D" id="1.10.10.10">
    <property type="entry name" value="Winged helix-like DNA-binding domain superfamily/Winged helix DNA-binding domain"/>
    <property type="match status" value="1"/>
</dbReference>
<gene>
    <name evidence="2" type="ORF">JFN88_19335</name>
</gene>
<name>A0A934J221_9BACL</name>
<evidence type="ECO:0000259" key="1">
    <source>
        <dbReference type="Pfam" id="PF03551"/>
    </source>
</evidence>
<comment type="caution">
    <text evidence="2">The sequence shown here is derived from an EMBL/GenBank/DDBJ whole genome shotgun (WGS) entry which is preliminary data.</text>
</comment>
<organism evidence="2 3">
    <name type="scientific">Paenibacillus roseus</name>
    <dbReference type="NCBI Taxonomy" id="2798579"/>
    <lineage>
        <taxon>Bacteria</taxon>
        <taxon>Bacillati</taxon>
        <taxon>Bacillota</taxon>
        <taxon>Bacilli</taxon>
        <taxon>Bacillales</taxon>
        <taxon>Paenibacillaceae</taxon>
        <taxon>Paenibacillus</taxon>
    </lineage>
</organism>
<reference evidence="2" key="1">
    <citation type="submission" date="2020-12" db="EMBL/GenBank/DDBJ databases">
        <authorList>
            <person name="Huq M.A."/>
        </authorList>
    </citation>
    <scope>NUCLEOTIDE SEQUENCE</scope>
    <source>
        <strain evidence="2">MAHUQ-46</strain>
    </source>
</reference>
<feature type="domain" description="Transcription regulator PadR N-terminal" evidence="1">
    <location>
        <begin position="16"/>
        <end position="88"/>
    </location>
</feature>
<sequence length="110" mass="13014">MKVNKELLKGSTVILILSMLEKKEMYGYELTRELESHSEGIFNLKEGTLYPILHSLEADGWVEAYWQEAEGRKRKYYRLTRTGERHLQDKKKEWKTYRAAVERVIGEGYA</sequence>
<dbReference type="PANTHER" id="PTHR33169">
    <property type="entry name" value="PADR-FAMILY TRANSCRIPTIONAL REGULATOR"/>
    <property type="match status" value="1"/>
</dbReference>
<dbReference type="PANTHER" id="PTHR33169:SF14">
    <property type="entry name" value="TRANSCRIPTIONAL REGULATOR RV3488"/>
    <property type="match status" value="1"/>
</dbReference>
<keyword evidence="3" id="KW-1185">Reference proteome</keyword>
<dbReference type="EMBL" id="JAELUP010000103">
    <property type="protein sequence ID" value="MBJ6363361.1"/>
    <property type="molecule type" value="Genomic_DNA"/>
</dbReference>
<proteinExistence type="predicted"/>
<dbReference type="InterPro" id="IPR036390">
    <property type="entry name" value="WH_DNA-bd_sf"/>
</dbReference>
<dbReference type="InterPro" id="IPR005149">
    <property type="entry name" value="Tscrpt_reg_PadR_N"/>
</dbReference>
<dbReference type="SUPFAM" id="SSF46785">
    <property type="entry name" value="Winged helix' DNA-binding domain"/>
    <property type="match status" value="1"/>
</dbReference>
<evidence type="ECO:0000313" key="2">
    <source>
        <dbReference type="EMBL" id="MBJ6363361.1"/>
    </source>
</evidence>
<accession>A0A934J221</accession>
<protein>
    <submittedName>
        <fullName evidence="2">Helix-turn-helix transcriptional regulator</fullName>
    </submittedName>
</protein>
<dbReference type="InterPro" id="IPR052509">
    <property type="entry name" value="Metal_resp_DNA-bind_regulator"/>
</dbReference>